<evidence type="ECO:0000256" key="1">
    <source>
        <dbReference type="ARBA" id="ARBA00005194"/>
    </source>
</evidence>
<dbReference type="SMART" id="SM00825">
    <property type="entry name" value="PKS_KS"/>
    <property type="match status" value="1"/>
</dbReference>
<accession>A0A934KBU3</accession>
<evidence type="ECO:0000313" key="19">
    <source>
        <dbReference type="EMBL" id="MBJ7599325.1"/>
    </source>
</evidence>
<dbReference type="GO" id="GO:0004315">
    <property type="term" value="F:3-oxoacyl-[acyl-carrier-protein] synthase activity"/>
    <property type="evidence" value="ECO:0007669"/>
    <property type="project" value="UniProtKB-UniRule"/>
</dbReference>
<dbReference type="AlphaFoldDB" id="A0A934KBU3"/>
<dbReference type="NCBIfam" id="NF005589">
    <property type="entry name" value="PRK07314.1"/>
    <property type="match status" value="1"/>
</dbReference>
<evidence type="ECO:0000256" key="5">
    <source>
        <dbReference type="ARBA" id="ARBA00022516"/>
    </source>
</evidence>
<evidence type="ECO:0000256" key="16">
    <source>
        <dbReference type="RuleBase" id="RU003694"/>
    </source>
</evidence>
<dbReference type="InterPro" id="IPR000794">
    <property type="entry name" value="Beta-ketoacyl_synthase"/>
</dbReference>
<feature type="active site" description="For beta-ketoacyl synthase activity" evidence="15">
    <location>
        <position position="165"/>
    </location>
</feature>
<gene>
    <name evidence="19" type="primary">fabF</name>
    <name evidence="19" type="ORF">JF922_14770</name>
</gene>
<evidence type="ECO:0000256" key="7">
    <source>
        <dbReference type="ARBA" id="ARBA00022832"/>
    </source>
</evidence>
<comment type="catalytic activity">
    <reaction evidence="13 14">
        <text>a fatty acyl-[ACP] + malonyl-[ACP] + H(+) = a 3-oxoacyl-[ACP] + holo-[ACP] + CO2</text>
        <dbReference type="Rhea" id="RHEA:22836"/>
        <dbReference type="Rhea" id="RHEA-COMP:9623"/>
        <dbReference type="Rhea" id="RHEA-COMP:9685"/>
        <dbReference type="Rhea" id="RHEA-COMP:9916"/>
        <dbReference type="Rhea" id="RHEA-COMP:14125"/>
        <dbReference type="ChEBI" id="CHEBI:15378"/>
        <dbReference type="ChEBI" id="CHEBI:16526"/>
        <dbReference type="ChEBI" id="CHEBI:64479"/>
        <dbReference type="ChEBI" id="CHEBI:78449"/>
        <dbReference type="ChEBI" id="CHEBI:78776"/>
        <dbReference type="ChEBI" id="CHEBI:138651"/>
    </reaction>
</comment>
<keyword evidence="7" id="KW-0276">Fatty acid metabolism</keyword>
<evidence type="ECO:0000256" key="2">
    <source>
        <dbReference type="ARBA" id="ARBA00008467"/>
    </source>
</evidence>
<name>A0A934KBU3_9BACT</name>
<comment type="function">
    <text evidence="11 14">Involved in the type II fatty acid elongation cycle. Catalyzes the elongation of a wide range of acyl-ACP by the addition of two carbons from malonyl-ACP to an acyl acceptor. Can efficiently catalyze the conversion of palmitoleoyl-ACP (cis-hexadec-9-enoyl-ACP) to cis-vaccenoyl-ACP (cis-octadec-11-enoyl-ACP), an essential step in the thermal regulation of fatty acid composition.</text>
</comment>
<organism evidence="19 20">
    <name type="scientific">Candidatus Nephthysia bennettiae</name>
    <dbReference type="NCBI Taxonomy" id="3127016"/>
    <lineage>
        <taxon>Bacteria</taxon>
        <taxon>Bacillati</taxon>
        <taxon>Candidatus Dormiibacterota</taxon>
        <taxon>Candidatus Dormibacteria</taxon>
        <taxon>Candidatus Dormibacterales</taxon>
        <taxon>Candidatus Dormibacteraceae</taxon>
        <taxon>Candidatus Nephthysia</taxon>
    </lineage>
</organism>
<evidence type="ECO:0000256" key="9">
    <source>
        <dbReference type="ARBA" id="ARBA00023160"/>
    </source>
</evidence>
<dbReference type="InterPro" id="IPR014031">
    <property type="entry name" value="Ketoacyl_synth_C"/>
</dbReference>
<evidence type="ECO:0000313" key="20">
    <source>
        <dbReference type="Proteomes" id="UP000612893"/>
    </source>
</evidence>
<feature type="compositionally biased region" description="Basic and acidic residues" evidence="17">
    <location>
        <begin position="214"/>
        <end position="230"/>
    </location>
</feature>
<feature type="region of interest" description="Disordered" evidence="17">
    <location>
        <begin position="214"/>
        <end position="233"/>
    </location>
</feature>
<dbReference type="SUPFAM" id="SSF53901">
    <property type="entry name" value="Thiolase-like"/>
    <property type="match status" value="2"/>
</dbReference>
<keyword evidence="9 14" id="KW-0275">Fatty acid biosynthesis</keyword>
<dbReference type="Gene3D" id="3.40.47.10">
    <property type="match status" value="1"/>
</dbReference>
<evidence type="ECO:0000256" key="14">
    <source>
        <dbReference type="PIRNR" id="PIRNR000447"/>
    </source>
</evidence>
<evidence type="ECO:0000256" key="6">
    <source>
        <dbReference type="ARBA" id="ARBA00022679"/>
    </source>
</evidence>
<dbReference type="EC" id="2.3.1.179" evidence="3 14"/>
<dbReference type="FunFam" id="3.40.47.10:FF:000029">
    <property type="entry name" value="3-oxoacyl-[acyl-carrier-protein] synthase 1"/>
    <property type="match status" value="1"/>
</dbReference>
<dbReference type="PROSITE" id="PS00606">
    <property type="entry name" value="KS3_1"/>
    <property type="match status" value="1"/>
</dbReference>
<keyword evidence="8" id="KW-0443">Lipid metabolism</keyword>
<dbReference type="PROSITE" id="PS52004">
    <property type="entry name" value="KS3_2"/>
    <property type="match status" value="1"/>
</dbReference>
<keyword evidence="5 14" id="KW-0444">Lipid biosynthesis</keyword>
<reference evidence="19" key="1">
    <citation type="submission" date="2020-10" db="EMBL/GenBank/DDBJ databases">
        <title>Ca. Dormibacterota MAGs.</title>
        <authorList>
            <person name="Montgomery K."/>
        </authorList>
    </citation>
    <scope>NUCLEOTIDE SEQUENCE [LARGE SCALE GENOMIC DNA]</scope>
    <source>
        <strain evidence="19">SC8812_S17_10</strain>
    </source>
</reference>
<comment type="pathway">
    <text evidence="1 14">Lipid metabolism; fatty acid biosynthesis.</text>
</comment>
<dbReference type="PIRSF" id="PIRSF000447">
    <property type="entry name" value="KAS_II"/>
    <property type="match status" value="1"/>
</dbReference>
<dbReference type="CDD" id="cd00834">
    <property type="entry name" value="KAS_I_II"/>
    <property type="match status" value="1"/>
</dbReference>
<evidence type="ECO:0000256" key="4">
    <source>
        <dbReference type="ARBA" id="ARBA00014657"/>
    </source>
</evidence>
<comment type="similarity">
    <text evidence="2 14 16">Belongs to the thiolase-like superfamily. Beta-ketoacyl-ACP synthases family.</text>
</comment>
<evidence type="ECO:0000256" key="13">
    <source>
        <dbReference type="ARBA" id="ARBA00047659"/>
    </source>
</evidence>
<dbReference type="InterPro" id="IPR016039">
    <property type="entry name" value="Thiolase-like"/>
</dbReference>
<comment type="catalytic activity">
    <reaction evidence="12 14">
        <text>(9Z)-hexadecenoyl-[ACP] + malonyl-[ACP] + H(+) = 3-oxo-(11Z)-octadecenoyl-[ACP] + holo-[ACP] + CO2</text>
        <dbReference type="Rhea" id="RHEA:55040"/>
        <dbReference type="Rhea" id="RHEA-COMP:9623"/>
        <dbReference type="Rhea" id="RHEA-COMP:9685"/>
        <dbReference type="Rhea" id="RHEA-COMP:10800"/>
        <dbReference type="Rhea" id="RHEA-COMP:14074"/>
        <dbReference type="ChEBI" id="CHEBI:15378"/>
        <dbReference type="ChEBI" id="CHEBI:16526"/>
        <dbReference type="ChEBI" id="CHEBI:64479"/>
        <dbReference type="ChEBI" id="CHEBI:78449"/>
        <dbReference type="ChEBI" id="CHEBI:83989"/>
        <dbReference type="ChEBI" id="CHEBI:138538"/>
        <dbReference type="EC" id="2.3.1.179"/>
    </reaction>
</comment>
<dbReference type="GO" id="GO:0030497">
    <property type="term" value="P:fatty acid elongation"/>
    <property type="evidence" value="ECO:0007669"/>
    <property type="project" value="UniProtKB-ARBA"/>
</dbReference>
<dbReference type="RefSeq" id="WP_338202819.1">
    <property type="nucleotide sequence ID" value="NZ_JAEKNR010000147.1"/>
</dbReference>
<evidence type="ECO:0000256" key="12">
    <source>
        <dbReference type="ARBA" id="ARBA00047318"/>
    </source>
</evidence>
<evidence type="ECO:0000256" key="11">
    <source>
        <dbReference type="ARBA" id="ARBA00024006"/>
    </source>
</evidence>
<evidence type="ECO:0000256" key="17">
    <source>
        <dbReference type="SAM" id="MobiDB-lite"/>
    </source>
</evidence>
<dbReference type="FunFam" id="3.40.47.10:FF:000018">
    <property type="entry name" value="3-oxoacyl-[acyl-carrier-protein] synthase 2"/>
    <property type="match status" value="1"/>
</dbReference>
<evidence type="ECO:0000256" key="10">
    <source>
        <dbReference type="ARBA" id="ARBA00023315"/>
    </source>
</evidence>
<dbReference type="InterPro" id="IPR014030">
    <property type="entry name" value="Ketoacyl_synth_N"/>
</dbReference>
<dbReference type="Pfam" id="PF00109">
    <property type="entry name" value="ketoacyl-synt"/>
    <property type="match status" value="1"/>
</dbReference>
<dbReference type="InterPro" id="IPR018201">
    <property type="entry name" value="Ketoacyl_synth_AS"/>
</dbReference>
<proteinExistence type="inferred from homology"/>
<protein>
    <recommendedName>
        <fullName evidence="4 14">3-oxoacyl-[acyl-carrier-protein] synthase 2</fullName>
        <ecNumber evidence="3 14">2.3.1.179</ecNumber>
    </recommendedName>
</protein>
<dbReference type="Pfam" id="PF02801">
    <property type="entry name" value="Ketoacyl-synt_C"/>
    <property type="match status" value="1"/>
</dbReference>
<sequence>MTENGKRRVVVTGMGTLNPIGKTVDEYWHGLIEGRSGAAPLQGIDSSRLVTKFACQVKDFDASQYMDRKLAQRSARFTQLALAASEQALADSGLNVSDEDPYRVGVEMGTGVGGFEIMTRDAATFLNGGRLQPLYATMVIPNIAAAQVAMNLGLKGPNSTTVTACAASTQAIGNAFRTIQRGDADVILAGGTEASLCEVGIASFNAIKALSTRNDDPERASRPFDRDRDGFVPGEGAGTLVMEELEHARARGARVHGEVIGFGVTNDAFHAVAPDETGAAPAQCMRIALADAGITPADIDYVNAHGTSTTLNDAAETRALKMALGDQARSIPISSTKSMIGHLLGAAGAVEAIATLLSMRHGLIHPTINYETPDPQCDLDYVPNEPRRADVRIAISNGFGFGGQNCTVVLKRFE</sequence>
<dbReference type="EMBL" id="JAEKNR010000147">
    <property type="protein sequence ID" value="MBJ7599325.1"/>
    <property type="molecule type" value="Genomic_DNA"/>
</dbReference>
<dbReference type="PANTHER" id="PTHR11712">
    <property type="entry name" value="POLYKETIDE SYNTHASE-RELATED"/>
    <property type="match status" value="1"/>
</dbReference>
<evidence type="ECO:0000256" key="3">
    <source>
        <dbReference type="ARBA" id="ARBA00012356"/>
    </source>
</evidence>
<keyword evidence="20" id="KW-1185">Reference proteome</keyword>
<dbReference type="InterPro" id="IPR020841">
    <property type="entry name" value="PKS_Beta-ketoAc_synthase_dom"/>
</dbReference>
<evidence type="ECO:0000256" key="8">
    <source>
        <dbReference type="ARBA" id="ARBA00023098"/>
    </source>
</evidence>
<evidence type="ECO:0000259" key="18">
    <source>
        <dbReference type="PROSITE" id="PS52004"/>
    </source>
</evidence>
<dbReference type="Proteomes" id="UP000612893">
    <property type="component" value="Unassembled WGS sequence"/>
</dbReference>
<keyword evidence="6 14" id="KW-0808">Transferase</keyword>
<dbReference type="PANTHER" id="PTHR11712:SF336">
    <property type="entry name" value="3-OXOACYL-[ACYL-CARRIER-PROTEIN] SYNTHASE, MITOCHONDRIAL"/>
    <property type="match status" value="1"/>
</dbReference>
<feature type="domain" description="Ketosynthase family 3 (KS3)" evidence="18">
    <location>
        <begin position="6"/>
        <end position="412"/>
    </location>
</feature>
<dbReference type="NCBIfam" id="TIGR03150">
    <property type="entry name" value="fabF"/>
    <property type="match status" value="1"/>
</dbReference>
<comment type="caution">
    <text evidence="19">The sequence shown here is derived from an EMBL/GenBank/DDBJ whole genome shotgun (WGS) entry which is preliminary data.</text>
</comment>
<dbReference type="InterPro" id="IPR017568">
    <property type="entry name" value="3-oxoacyl-ACP_synth-2"/>
</dbReference>
<keyword evidence="10 14" id="KW-0012">Acyltransferase</keyword>
<evidence type="ECO:0000256" key="15">
    <source>
        <dbReference type="PIRSR" id="PIRSR000447-1"/>
    </source>
</evidence>